<evidence type="ECO:0000313" key="2">
    <source>
        <dbReference type="Proteomes" id="UP000807850"/>
    </source>
</evidence>
<sequence length="125" mass="13466">DVRYGRVHRLMVDAYAVQHPDAYCKSAKSLAAHLGGLCCAIEFTTRANALEALRLWIERGHVTAKPPLPAARGAVTIADARAAADPVAYADAVRRWARSAWDAHPAVQATARGWVTAALEAPARR</sequence>
<dbReference type="EMBL" id="JACQAY010000039">
    <property type="protein sequence ID" value="MBI3538876.1"/>
    <property type="molecule type" value="Genomic_DNA"/>
</dbReference>
<name>A0A9D6L599_UNCEI</name>
<comment type="caution">
    <text evidence="1">The sequence shown here is derived from an EMBL/GenBank/DDBJ whole genome shotgun (WGS) entry which is preliminary data.</text>
</comment>
<evidence type="ECO:0000313" key="1">
    <source>
        <dbReference type="EMBL" id="MBI3538876.1"/>
    </source>
</evidence>
<dbReference type="AlphaFoldDB" id="A0A9D6L599"/>
<protein>
    <submittedName>
        <fullName evidence="1">Uncharacterized protein</fullName>
    </submittedName>
</protein>
<gene>
    <name evidence="1" type="ORF">HY076_01200</name>
</gene>
<reference evidence="1" key="1">
    <citation type="submission" date="2020-07" db="EMBL/GenBank/DDBJ databases">
        <title>Huge and variable diversity of episymbiotic CPR bacteria and DPANN archaea in groundwater ecosystems.</title>
        <authorList>
            <person name="He C.Y."/>
            <person name="Keren R."/>
            <person name="Whittaker M."/>
            <person name="Farag I.F."/>
            <person name="Doudna J."/>
            <person name="Cate J.H.D."/>
            <person name="Banfield J.F."/>
        </authorList>
    </citation>
    <scope>NUCLEOTIDE SEQUENCE</scope>
    <source>
        <strain evidence="1">NC_groundwater_928_Pr1_S-0.2um_72_17</strain>
    </source>
</reference>
<dbReference type="Pfam" id="PF19371">
    <property type="entry name" value="DUF5946"/>
    <property type="match status" value="1"/>
</dbReference>
<accession>A0A9D6L599</accession>
<feature type="non-terminal residue" evidence="1">
    <location>
        <position position="1"/>
    </location>
</feature>
<dbReference type="InterPro" id="IPR045990">
    <property type="entry name" value="DUF5946"/>
</dbReference>
<dbReference type="Proteomes" id="UP000807850">
    <property type="component" value="Unassembled WGS sequence"/>
</dbReference>
<organism evidence="1 2">
    <name type="scientific">Eiseniibacteriota bacterium</name>
    <dbReference type="NCBI Taxonomy" id="2212470"/>
    <lineage>
        <taxon>Bacteria</taxon>
        <taxon>Candidatus Eiseniibacteriota</taxon>
    </lineage>
</organism>
<proteinExistence type="predicted"/>